<dbReference type="Pfam" id="PF00107">
    <property type="entry name" value="ADH_zinc_N"/>
    <property type="match status" value="1"/>
</dbReference>
<keyword evidence="5" id="KW-1185">Reference proteome</keyword>
<gene>
    <name evidence="4" type="ORF">EGT50_15980</name>
</gene>
<dbReference type="SUPFAM" id="SSF51735">
    <property type="entry name" value="NAD(P)-binding Rossmann-fold domains"/>
    <property type="match status" value="1"/>
</dbReference>
<feature type="domain" description="Enoyl reductase (ER)" evidence="3">
    <location>
        <begin position="10"/>
        <end position="326"/>
    </location>
</feature>
<dbReference type="SMART" id="SM00829">
    <property type="entry name" value="PKS_ER"/>
    <property type="match status" value="1"/>
</dbReference>
<proteinExistence type="predicted"/>
<dbReference type="CDD" id="cd05276">
    <property type="entry name" value="p53_inducible_oxidoreductase"/>
    <property type="match status" value="1"/>
</dbReference>
<evidence type="ECO:0000256" key="2">
    <source>
        <dbReference type="ARBA" id="ARBA00023002"/>
    </source>
</evidence>
<dbReference type="Gene3D" id="3.40.50.720">
    <property type="entry name" value="NAD(P)-binding Rossmann-like Domain"/>
    <property type="match status" value="1"/>
</dbReference>
<dbReference type="InterPro" id="IPR020843">
    <property type="entry name" value="ER"/>
</dbReference>
<evidence type="ECO:0000313" key="4">
    <source>
        <dbReference type="EMBL" id="RVW00145.1"/>
    </source>
</evidence>
<dbReference type="Proteomes" id="UP000283479">
    <property type="component" value="Unassembled WGS sequence"/>
</dbReference>
<dbReference type="InterPro" id="IPR014189">
    <property type="entry name" value="Quinone_OxRdtase_PIG3"/>
</dbReference>
<dbReference type="OrthoDB" id="9780520at2"/>
<dbReference type="InterPro" id="IPR036291">
    <property type="entry name" value="NAD(P)-bd_dom_sf"/>
</dbReference>
<dbReference type="NCBIfam" id="TIGR02824">
    <property type="entry name" value="quinone_pig3"/>
    <property type="match status" value="1"/>
</dbReference>
<dbReference type="AlphaFoldDB" id="A0A3S3DVQ4"/>
<organism evidence="4 5">
    <name type="scientific">Rhodococcus xishaensis</name>
    <dbReference type="NCBI Taxonomy" id="2487364"/>
    <lineage>
        <taxon>Bacteria</taxon>
        <taxon>Bacillati</taxon>
        <taxon>Actinomycetota</taxon>
        <taxon>Actinomycetes</taxon>
        <taxon>Mycobacteriales</taxon>
        <taxon>Nocardiaceae</taxon>
        <taxon>Rhodococcus</taxon>
    </lineage>
</organism>
<dbReference type="SUPFAM" id="SSF50129">
    <property type="entry name" value="GroES-like"/>
    <property type="match status" value="1"/>
</dbReference>
<dbReference type="Pfam" id="PF08240">
    <property type="entry name" value="ADH_N"/>
    <property type="match status" value="1"/>
</dbReference>
<dbReference type="Gene3D" id="3.90.180.10">
    <property type="entry name" value="Medium-chain alcohol dehydrogenases, catalytic domain"/>
    <property type="match status" value="1"/>
</dbReference>
<dbReference type="GO" id="GO:0070402">
    <property type="term" value="F:NADPH binding"/>
    <property type="evidence" value="ECO:0007669"/>
    <property type="project" value="TreeGrafter"/>
</dbReference>
<dbReference type="InterPro" id="IPR013149">
    <property type="entry name" value="ADH-like_C"/>
</dbReference>
<dbReference type="InterPro" id="IPR011032">
    <property type="entry name" value="GroES-like_sf"/>
</dbReference>
<keyword evidence="2" id="KW-0560">Oxidoreductase</keyword>
<evidence type="ECO:0000313" key="5">
    <source>
        <dbReference type="Proteomes" id="UP000283479"/>
    </source>
</evidence>
<dbReference type="PANTHER" id="PTHR48106">
    <property type="entry name" value="QUINONE OXIDOREDUCTASE PIG3-RELATED"/>
    <property type="match status" value="1"/>
</dbReference>
<dbReference type="RefSeq" id="WP_127955631.1">
    <property type="nucleotide sequence ID" value="NZ_RKLO01000007.1"/>
</dbReference>
<name>A0A3S3DVQ4_9NOCA</name>
<dbReference type="GO" id="GO:0016651">
    <property type="term" value="F:oxidoreductase activity, acting on NAD(P)H"/>
    <property type="evidence" value="ECO:0007669"/>
    <property type="project" value="TreeGrafter"/>
</dbReference>
<dbReference type="PANTHER" id="PTHR48106:SF8">
    <property type="entry name" value="OS02G0805600 PROTEIN"/>
    <property type="match status" value="1"/>
</dbReference>
<evidence type="ECO:0000259" key="3">
    <source>
        <dbReference type="SMART" id="SM00829"/>
    </source>
</evidence>
<comment type="caution">
    <text evidence="4">The sequence shown here is derived from an EMBL/GenBank/DDBJ whole genome shotgun (WGS) entry which is preliminary data.</text>
</comment>
<protein>
    <submittedName>
        <fullName evidence="4">NAD(P)H-quinone oxidoreductase</fullName>
    </submittedName>
</protein>
<evidence type="ECO:0000256" key="1">
    <source>
        <dbReference type="ARBA" id="ARBA00022857"/>
    </source>
</evidence>
<sequence>MYAITISEPGGPEVMSWTEVPDPTPGPGEVVLDVAATAVNRADLLQRRGLYPPPPGASDILGLECSGVITEIGPDVRGWQVGDRVAALLAGGGYAEKVAVPATQLLPVPEGLDLRAAASLPEVACTVWSNLVMECGLHAGRVLLVHGGGGGIGTHAVQVGRALGARVAVTAGSTVKLEWCAELGAEILINYRESDFVEVLREATGGHGADVILDNMGASYLDRNIDALAPDGQLVIIGMQGGYAGELNIAKLLAKRGRILATGLRGRPVKGPSSKAAVIAAVRDKLWPLVRDGIVQPIVHAELPITEARTAHEMLDSADVVGKLVLAVAKD</sequence>
<dbReference type="EMBL" id="RKLO01000007">
    <property type="protein sequence ID" value="RVW00145.1"/>
    <property type="molecule type" value="Genomic_DNA"/>
</dbReference>
<dbReference type="InterPro" id="IPR013154">
    <property type="entry name" value="ADH-like_N"/>
</dbReference>
<reference evidence="4 5" key="1">
    <citation type="submission" date="2018-11" db="EMBL/GenBank/DDBJ databases">
        <title>Rhodococcus spongicola sp. nov. and Rhodococcus xishaensis sp. nov. from marine sponges.</title>
        <authorList>
            <person name="Li L."/>
            <person name="Lin H.W."/>
        </authorList>
    </citation>
    <scope>NUCLEOTIDE SEQUENCE [LARGE SCALE GENOMIC DNA]</scope>
    <source>
        <strain evidence="4 5">LHW51113</strain>
    </source>
</reference>
<accession>A0A3S3DVQ4</accession>
<keyword evidence="1" id="KW-0521">NADP</keyword>